<dbReference type="GO" id="GO:0051087">
    <property type="term" value="F:protein-folding chaperone binding"/>
    <property type="evidence" value="ECO:0007669"/>
    <property type="project" value="InterPro"/>
</dbReference>
<dbReference type="Pfam" id="PF02179">
    <property type="entry name" value="BAG"/>
    <property type="match status" value="1"/>
</dbReference>
<feature type="region of interest" description="Disordered" evidence="1">
    <location>
        <begin position="1"/>
        <end position="42"/>
    </location>
</feature>
<dbReference type="OrthoDB" id="417450at2759"/>
<dbReference type="AlphaFoldDB" id="A0A2D3UUI6"/>
<evidence type="ECO:0000259" key="2">
    <source>
        <dbReference type="PROSITE" id="PS50053"/>
    </source>
</evidence>
<name>A0A2D3UUI6_9PEZI</name>
<accession>A0A2D3UUI6</accession>
<feature type="domain" description="Ubiquitin-like" evidence="2">
    <location>
        <begin position="68"/>
        <end position="124"/>
    </location>
</feature>
<evidence type="ECO:0008006" key="6">
    <source>
        <dbReference type="Google" id="ProtNLM"/>
    </source>
</evidence>
<evidence type="ECO:0000259" key="3">
    <source>
        <dbReference type="PROSITE" id="PS51035"/>
    </source>
</evidence>
<dbReference type="Gene3D" id="1.20.58.120">
    <property type="entry name" value="BAG domain"/>
    <property type="match status" value="1"/>
</dbReference>
<proteinExistence type="predicted"/>
<dbReference type="PROSITE" id="PS51035">
    <property type="entry name" value="BAG"/>
    <property type="match status" value="1"/>
</dbReference>
<dbReference type="GeneID" id="35597660"/>
<organism evidence="4 5">
    <name type="scientific">Ramularia collo-cygni</name>
    <dbReference type="NCBI Taxonomy" id="112498"/>
    <lineage>
        <taxon>Eukaryota</taxon>
        <taxon>Fungi</taxon>
        <taxon>Dikarya</taxon>
        <taxon>Ascomycota</taxon>
        <taxon>Pezizomycotina</taxon>
        <taxon>Dothideomycetes</taxon>
        <taxon>Dothideomycetidae</taxon>
        <taxon>Mycosphaerellales</taxon>
        <taxon>Mycosphaerellaceae</taxon>
        <taxon>Ramularia</taxon>
    </lineage>
</organism>
<dbReference type="InterPro" id="IPR003103">
    <property type="entry name" value="BAG_domain"/>
</dbReference>
<evidence type="ECO:0000256" key="1">
    <source>
        <dbReference type="SAM" id="MobiDB-lite"/>
    </source>
</evidence>
<dbReference type="InterPro" id="IPR036533">
    <property type="entry name" value="BAG_dom_sf"/>
</dbReference>
<keyword evidence="5" id="KW-1185">Reference proteome</keyword>
<protein>
    <recommendedName>
        <fullName evidence="6">BAG domain-containing protein</fullName>
    </recommendedName>
</protein>
<dbReference type="SMART" id="SM00264">
    <property type="entry name" value="BAG"/>
    <property type="match status" value="1"/>
</dbReference>
<dbReference type="InterPro" id="IPR029071">
    <property type="entry name" value="Ubiquitin-like_domsf"/>
</dbReference>
<feature type="region of interest" description="Disordered" evidence="1">
    <location>
        <begin position="121"/>
        <end position="195"/>
    </location>
</feature>
<reference evidence="4 5" key="1">
    <citation type="submission" date="2016-03" db="EMBL/GenBank/DDBJ databases">
        <authorList>
            <person name="Ploux O."/>
        </authorList>
    </citation>
    <scope>NUCLEOTIDE SEQUENCE [LARGE SCALE GENOMIC DNA]</scope>
    <source>
        <strain evidence="4 5">URUG2</strain>
    </source>
</reference>
<feature type="compositionally biased region" description="Basic residues" evidence="1">
    <location>
        <begin position="147"/>
        <end position="160"/>
    </location>
</feature>
<dbReference type="STRING" id="112498.A0A2D3UUI6"/>
<dbReference type="SUPFAM" id="SSF63491">
    <property type="entry name" value="BAG domain"/>
    <property type="match status" value="1"/>
</dbReference>
<dbReference type="EMBL" id="FJUY01000003">
    <property type="protein sequence ID" value="CZT16610.1"/>
    <property type="molecule type" value="Genomic_DNA"/>
</dbReference>
<dbReference type="InterPro" id="IPR000626">
    <property type="entry name" value="Ubiquitin-like_dom"/>
</dbReference>
<evidence type="ECO:0000313" key="5">
    <source>
        <dbReference type="Proteomes" id="UP000225277"/>
    </source>
</evidence>
<feature type="domain" description="BAG" evidence="3">
    <location>
        <begin position="216"/>
        <end position="280"/>
    </location>
</feature>
<dbReference type="SUPFAM" id="SSF54236">
    <property type="entry name" value="Ubiquitin-like"/>
    <property type="match status" value="1"/>
</dbReference>
<feature type="compositionally biased region" description="Acidic residues" evidence="1">
    <location>
        <begin position="129"/>
        <end position="139"/>
    </location>
</feature>
<evidence type="ECO:0000313" key="4">
    <source>
        <dbReference type="EMBL" id="CZT16610.1"/>
    </source>
</evidence>
<dbReference type="RefSeq" id="XP_023623503.1">
    <property type="nucleotide sequence ID" value="XM_023767735.1"/>
</dbReference>
<feature type="compositionally biased region" description="Polar residues" evidence="1">
    <location>
        <begin position="16"/>
        <end position="30"/>
    </location>
</feature>
<dbReference type="Gene3D" id="3.10.20.90">
    <property type="entry name" value="Phosphatidylinositol 3-kinase Catalytic Subunit, Chain A, domain 1"/>
    <property type="match status" value="1"/>
</dbReference>
<gene>
    <name evidence="4" type="ORF">RCC_02444</name>
</gene>
<feature type="compositionally biased region" description="Polar residues" evidence="1">
    <location>
        <begin position="170"/>
        <end position="189"/>
    </location>
</feature>
<sequence>MSWSSRLGNLGRFSPFTRSPPQHSTNQPSEESTDLGDPRDTDLLKFRNKKTTYAVHFPAYSIAKGELTVGQVRDQAAKKVGAGDARRVKLLVRGKNLKDDSKTCRQEGLREGDELMMTVAEGAGSGSDSESDDEFDGIDETAAGETKRKRNRGKKSKRRKQREDRGDGASGTSTPQLGVSGQQNSRTQSPKPPVTALEKLAALREKLQTFLPDCRAFEASPPVDPAKREFEHKRLSETILAQVLLKLDAVETEGDADARGRRKELVRETQDVLNRLDGVVKGM</sequence>
<dbReference type="CDD" id="cd17039">
    <property type="entry name" value="Ubl_ubiquitin_like"/>
    <property type="match status" value="1"/>
</dbReference>
<dbReference type="PROSITE" id="PS50053">
    <property type="entry name" value="UBIQUITIN_2"/>
    <property type="match status" value="1"/>
</dbReference>
<dbReference type="Proteomes" id="UP000225277">
    <property type="component" value="Unassembled WGS sequence"/>
</dbReference>